<dbReference type="RefSeq" id="WP_345969349.1">
    <property type="nucleotide sequence ID" value="NZ_CP147920.1"/>
</dbReference>
<dbReference type="PANTHER" id="PTHR43022">
    <property type="entry name" value="PROTEIN SMF"/>
    <property type="match status" value="1"/>
</dbReference>
<evidence type="ECO:0000313" key="3">
    <source>
        <dbReference type="EMBL" id="XAU14274.1"/>
    </source>
</evidence>
<evidence type="ECO:0000256" key="1">
    <source>
        <dbReference type="ARBA" id="ARBA00006525"/>
    </source>
</evidence>
<keyword evidence="4" id="KW-1185">Reference proteome</keyword>
<evidence type="ECO:0000259" key="2">
    <source>
        <dbReference type="Pfam" id="PF02481"/>
    </source>
</evidence>
<accession>A0ABZ3H7Z9</accession>
<dbReference type="InterPro" id="IPR003488">
    <property type="entry name" value="DprA"/>
</dbReference>
<protein>
    <submittedName>
        <fullName evidence="3">DNA-processing protein DprA</fullName>
    </submittedName>
</protein>
<evidence type="ECO:0000313" key="4">
    <source>
        <dbReference type="Proteomes" id="UP001447842"/>
    </source>
</evidence>
<comment type="similarity">
    <text evidence="1">Belongs to the DprA/Smf family.</text>
</comment>
<dbReference type="Pfam" id="PF02481">
    <property type="entry name" value="DNA_processg_A"/>
    <property type="match status" value="1"/>
</dbReference>
<dbReference type="EMBL" id="CP147920">
    <property type="protein sequence ID" value="XAU14274.1"/>
    <property type="molecule type" value="Genomic_DNA"/>
</dbReference>
<reference evidence="3 4" key="1">
    <citation type="submission" date="2024-03" db="EMBL/GenBank/DDBJ databases">
        <title>Sulfurimonas sp. HSL3-1.</title>
        <authorList>
            <person name="Wang S."/>
        </authorList>
    </citation>
    <scope>NUCLEOTIDE SEQUENCE [LARGE SCALE GENOMIC DNA]</scope>
    <source>
        <strain evidence="3 4">HSL3-1</strain>
    </source>
</reference>
<dbReference type="PANTHER" id="PTHR43022:SF1">
    <property type="entry name" value="PROTEIN SMF"/>
    <property type="match status" value="1"/>
</dbReference>
<name>A0ABZ3H7Z9_9BACT</name>
<dbReference type="Proteomes" id="UP001447842">
    <property type="component" value="Chromosome"/>
</dbReference>
<feature type="domain" description="Smf/DprA SLOG" evidence="2">
    <location>
        <begin position="11"/>
        <end position="204"/>
    </location>
</feature>
<proteinExistence type="inferred from homology"/>
<gene>
    <name evidence="3" type="ORF">WCY31_08390</name>
</gene>
<dbReference type="Gene3D" id="3.40.50.450">
    <property type="match status" value="1"/>
</dbReference>
<sequence>MSDLLSVKVPALEAMRKYPETLYFEGNTALLSRVKLSIVGSRRADGYARFITSQLASKLSHAGVCIVSGGAMGIDATAHAAAGAANTIAVLGSGIDVRYPATNRALLDSIAHEGLLLSPFNDGFQATPWSFVVRNEIVVALGDALIVTQADENSGSMRSVEHALRMGKKIYVLPHRIGESEGTNRLLEEGRAEAIYDIDTFVARYGEATRCVGDPFLEYCRTGPTYEDAVRDYPQEVFRYELEGKIAITAGRISVLV</sequence>
<dbReference type="InterPro" id="IPR057666">
    <property type="entry name" value="DrpA_SLOG"/>
</dbReference>
<dbReference type="SUPFAM" id="SSF102405">
    <property type="entry name" value="MCP/YpsA-like"/>
    <property type="match status" value="1"/>
</dbReference>
<organism evidence="3 4">
    <name type="scientific">Sulfurimonas diazotrophicus</name>
    <dbReference type="NCBI Taxonomy" id="3131939"/>
    <lineage>
        <taxon>Bacteria</taxon>
        <taxon>Pseudomonadati</taxon>
        <taxon>Campylobacterota</taxon>
        <taxon>Epsilonproteobacteria</taxon>
        <taxon>Campylobacterales</taxon>
        <taxon>Sulfurimonadaceae</taxon>
        <taxon>Sulfurimonas</taxon>
    </lineage>
</organism>